<dbReference type="GO" id="GO:0035999">
    <property type="term" value="P:tetrahydrofolate interconversion"/>
    <property type="evidence" value="ECO:0007669"/>
    <property type="project" value="TreeGrafter"/>
</dbReference>
<dbReference type="Pfam" id="PF00763">
    <property type="entry name" value="THF_DHG_CYH"/>
    <property type="match status" value="1"/>
</dbReference>
<name>A0A7S3Z0Z0_9EUKA</name>
<evidence type="ECO:0000313" key="3">
    <source>
        <dbReference type="EMBL" id="CAE0668271.1"/>
    </source>
</evidence>
<dbReference type="SUPFAM" id="SSF53223">
    <property type="entry name" value="Aminoacid dehydrogenase-like, N-terminal domain"/>
    <property type="match status" value="1"/>
</dbReference>
<evidence type="ECO:0008006" key="4">
    <source>
        <dbReference type="Google" id="ProtNLM"/>
    </source>
</evidence>
<evidence type="ECO:0000259" key="2">
    <source>
        <dbReference type="Pfam" id="PF02882"/>
    </source>
</evidence>
<dbReference type="InterPro" id="IPR020630">
    <property type="entry name" value="THF_DH/CycHdrlase_cat_dom"/>
</dbReference>
<organism evidence="3">
    <name type="scientific">Lotharella globosa</name>
    <dbReference type="NCBI Taxonomy" id="91324"/>
    <lineage>
        <taxon>Eukaryota</taxon>
        <taxon>Sar</taxon>
        <taxon>Rhizaria</taxon>
        <taxon>Cercozoa</taxon>
        <taxon>Chlorarachniophyceae</taxon>
        <taxon>Lotharella</taxon>
    </lineage>
</organism>
<evidence type="ECO:0000259" key="1">
    <source>
        <dbReference type="Pfam" id="PF00763"/>
    </source>
</evidence>
<dbReference type="GO" id="GO:0009113">
    <property type="term" value="P:purine nucleobase biosynthetic process"/>
    <property type="evidence" value="ECO:0007669"/>
    <property type="project" value="TreeGrafter"/>
</dbReference>
<reference evidence="3" key="1">
    <citation type="submission" date="2021-01" db="EMBL/GenBank/DDBJ databases">
        <authorList>
            <person name="Corre E."/>
            <person name="Pelletier E."/>
            <person name="Niang G."/>
            <person name="Scheremetjew M."/>
            <person name="Finn R."/>
            <person name="Kale V."/>
            <person name="Holt S."/>
            <person name="Cochrane G."/>
            <person name="Meng A."/>
            <person name="Brown T."/>
            <person name="Cohen L."/>
        </authorList>
    </citation>
    <scope>NUCLEOTIDE SEQUENCE</scope>
    <source>
        <strain evidence="3">CCCM811</strain>
    </source>
</reference>
<dbReference type="Gene3D" id="3.40.50.720">
    <property type="entry name" value="NAD(P)-binding Rossmann-like Domain"/>
    <property type="match status" value="1"/>
</dbReference>
<proteinExistence type="predicted"/>
<dbReference type="InterPro" id="IPR036291">
    <property type="entry name" value="NAD(P)-bd_dom_sf"/>
</dbReference>
<dbReference type="GO" id="GO:0005829">
    <property type="term" value="C:cytosol"/>
    <property type="evidence" value="ECO:0007669"/>
    <property type="project" value="TreeGrafter"/>
</dbReference>
<dbReference type="GO" id="GO:0004477">
    <property type="term" value="F:methenyltetrahydrofolate cyclohydrolase activity"/>
    <property type="evidence" value="ECO:0007669"/>
    <property type="project" value="TreeGrafter"/>
</dbReference>
<dbReference type="Pfam" id="PF02882">
    <property type="entry name" value="THF_DHG_CYH_C"/>
    <property type="match status" value="1"/>
</dbReference>
<dbReference type="GO" id="GO:0004488">
    <property type="term" value="F:methylenetetrahydrofolate dehydrogenase (NADP+) activity"/>
    <property type="evidence" value="ECO:0007669"/>
    <property type="project" value="InterPro"/>
</dbReference>
<dbReference type="PANTHER" id="PTHR48099">
    <property type="entry name" value="C-1-TETRAHYDROFOLATE SYNTHASE, CYTOPLASMIC-RELATED"/>
    <property type="match status" value="1"/>
</dbReference>
<dbReference type="EMBL" id="HBIV01027800">
    <property type="protein sequence ID" value="CAE0668271.1"/>
    <property type="molecule type" value="Transcribed_RNA"/>
</dbReference>
<feature type="domain" description="Tetrahydrofolate dehydrogenase/cyclohydrolase catalytic" evidence="1">
    <location>
        <begin position="9"/>
        <end position="127"/>
    </location>
</feature>
<sequence length="324" mass="36120">MAAKESYILDANLVAKAYFDQISKQVKSSFATDKAPKLVGVLANQDPFAKMYAKWTKKACEKTGLRYETIECKRTELEDKVYELNDDDDVHGIMVYYPVFGTLPSFMAGVSMDSYISNCVSIEKDVEGMCFTYIQALYKNTRALKNSTGESVKSILPCTPLACVKILEYLKVYDSKDRLQGKTITVINRSQIVGHPLAAMLANDGAEVYSKDIDSMFLFKKDSKGRGRLFETQANFEDVLERSQVVISGVPAKGYKVPLKHIKPGTVFINVSSHENVDKEGLLKIPNVTYVPKVGKVTVAMLQRNLLRLYMGYAKKPASAPAKQ</sequence>
<feature type="domain" description="Tetrahydrofolate dehydrogenase/cyclohydrolase NAD(P)-binding" evidence="2">
    <location>
        <begin position="157"/>
        <end position="309"/>
    </location>
</feature>
<dbReference type="Gene3D" id="3.40.50.10860">
    <property type="entry name" value="Leucine Dehydrogenase, chain A, domain 1"/>
    <property type="match status" value="1"/>
</dbReference>
<dbReference type="SUPFAM" id="SSF51735">
    <property type="entry name" value="NAD(P)-binding Rossmann-fold domains"/>
    <property type="match status" value="1"/>
</dbReference>
<dbReference type="GO" id="GO:0004487">
    <property type="term" value="F:methylenetetrahydrofolate dehydrogenase (NAD+) activity"/>
    <property type="evidence" value="ECO:0007669"/>
    <property type="project" value="TreeGrafter"/>
</dbReference>
<gene>
    <name evidence="3" type="ORF">LGLO00237_LOCUS19895</name>
</gene>
<accession>A0A7S3Z0Z0</accession>
<dbReference type="InterPro" id="IPR020631">
    <property type="entry name" value="THF_DH/CycHdrlase_NAD-bd_dom"/>
</dbReference>
<dbReference type="InterPro" id="IPR046346">
    <property type="entry name" value="Aminoacid_DH-like_N_sf"/>
</dbReference>
<protein>
    <recommendedName>
        <fullName evidence="4">Methenyltetrahydrofolate cyclohydrolase</fullName>
    </recommendedName>
</protein>
<dbReference type="AlphaFoldDB" id="A0A7S3Z0Z0"/>
<dbReference type="PANTHER" id="PTHR48099:SF3">
    <property type="entry name" value="METHYLENETETRAHYDROFOLATE DEHYDROGENASE [NAD(+)]"/>
    <property type="match status" value="1"/>
</dbReference>